<dbReference type="Pfam" id="PF14610">
    <property type="entry name" value="Psg1"/>
    <property type="match status" value="1"/>
</dbReference>
<evidence type="ECO:0000256" key="3">
    <source>
        <dbReference type="SAM" id="SignalP"/>
    </source>
</evidence>
<dbReference type="InterPro" id="IPR028000">
    <property type="entry name" value="Pma1"/>
</dbReference>
<comment type="caution">
    <text evidence="4">The sequence shown here is derived from an EMBL/GenBank/DDBJ whole genome shotgun (WGS) entry which is preliminary data.</text>
</comment>
<evidence type="ECO:0000256" key="2">
    <source>
        <dbReference type="SAM" id="Phobius"/>
    </source>
</evidence>
<keyword evidence="2" id="KW-0812">Transmembrane</keyword>
<reference evidence="4" key="2">
    <citation type="submission" date="2023-05" db="EMBL/GenBank/DDBJ databases">
        <authorList>
            <consortium name="Lawrence Berkeley National Laboratory"/>
            <person name="Steindorff A."/>
            <person name="Hensen N."/>
            <person name="Bonometti L."/>
            <person name="Westerberg I."/>
            <person name="Brannstrom I.O."/>
            <person name="Guillou S."/>
            <person name="Cros-Aarteil S."/>
            <person name="Calhoun S."/>
            <person name="Haridas S."/>
            <person name="Kuo A."/>
            <person name="Mondo S."/>
            <person name="Pangilinan J."/>
            <person name="Riley R."/>
            <person name="Labutti K."/>
            <person name="Andreopoulos B."/>
            <person name="Lipzen A."/>
            <person name="Chen C."/>
            <person name="Yanf M."/>
            <person name="Daum C."/>
            <person name="Ng V."/>
            <person name="Clum A."/>
            <person name="Ohm R."/>
            <person name="Martin F."/>
            <person name="Silar P."/>
            <person name="Natvig D."/>
            <person name="Lalanne C."/>
            <person name="Gautier V."/>
            <person name="Ament-Velasquez S.L."/>
            <person name="Kruys A."/>
            <person name="Hutchinson M.I."/>
            <person name="Powell A.J."/>
            <person name="Barry K."/>
            <person name="Miller A.N."/>
            <person name="Grigoriev I.V."/>
            <person name="Debuchy R."/>
            <person name="Gladieux P."/>
            <person name="Thoren M.H."/>
            <person name="Johannesson H."/>
        </authorList>
    </citation>
    <scope>NUCLEOTIDE SEQUENCE</scope>
    <source>
        <strain evidence="4">CBS 359.72</strain>
    </source>
</reference>
<evidence type="ECO:0000313" key="4">
    <source>
        <dbReference type="EMBL" id="KAK4243802.1"/>
    </source>
</evidence>
<feature type="region of interest" description="Disordered" evidence="1">
    <location>
        <begin position="313"/>
        <end position="378"/>
    </location>
</feature>
<dbReference type="Proteomes" id="UP001303647">
    <property type="component" value="Unassembled WGS sequence"/>
</dbReference>
<organism evidence="4 5">
    <name type="scientific">Corynascus novoguineensis</name>
    <dbReference type="NCBI Taxonomy" id="1126955"/>
    <lineage>
        <taxon>Eukaryota</taxon>
        <taxon>Fungi</taxon>
        <taxon>Dikarya</taxon>
        <taxon>Ascomycota</taxon>
        <taxon>Pezizomycotina</taxon>
        <taxon>Sordariomycetes</taxon>
        <taxon>Sordariomycetidae</taxon>
        <taxon>Sordariales</taxon>
        <taxon>Chaetomiaceae</taxon>
        <taxon>Corynascus</taxon>
    </lineage>
</organism>
<keyword evidence="5" id="KW-1185">Reference proteome</keyword>
<gene>
    <name evidence="4" type="ORF">C7999DRAFT_44452</name>
</gene>
<dbReference type="AlphaFoldDB" id="A0AAN7CMK1"/>
<proteinExistence type="predicted"/>
<sequence length="396" mass="41570">MKKARPLEYVAAVATLVQCALALPQAGITAARSPIAWVTVDPSGAARTITPDVITTEGYRATVSEAPSELRSTATYTLSPDGLASTYTGLAPVASATGTGGSLAGVFPACDSNADVGPFEPFCLPKEGSELHPGETYYITWSPTYFSPQSLLVRLQGIFSPADDDQQAMSPSSSFPVSGRAETTTSTGFTSADIPASVGFYPFTIPPDFLTSRGSSSQRYNITFVLAWSGDEADDTGETEDEKDGVLLTTRRGPTVYVTPASPRDGGKGPNLVAILVPIVVGLAVVAGASFCIFSWRRHGRVPLAGAVFSGGKRGRGSGYGERQSRSERVGSSGSVGGAGAWGRPVDDNKSETGIGDIQLTDRESWSPTGRSAGAAALGERRNVFREELQRQERLR</sequence>
<feature type="transmembrane region" description="Helical" evidence="2">
    <location>
        <begin position="272"/>
        <end position="294"/>
    </location>
</feature>
<feature type="compositionally biased region" description="Polar residues" evidence="1">
    <location>
        <begin position="167"/>
        <end position="188"/>
    </location>
</feature>
<accession>A0AAN7CMK1</accession>
<name>A0AAN7CMK1_9PEZI</name>
<feature type="signal peptide" evidence="3">
    <location>
        <begin position="1"/>
        <end position="22"/>
    </location>
</feature>
<keyword evidence="3" id="KW-0732">Signal</keyword>
<evidence type="ECO:0000313" key="5">
    <source>
        <dbReference type="Proteomes" id="UP001303647"/>
    </source>
</evidence>
<feature type="chain" id="PRO_5043035851" evidence="3">
    <location>
        <begin position="23"/>
        <end position="396"/>
    </location>
</feature>
<reference evidence="4" key="1">
    <citation type="journal article" date="2023" name="Mol. Phylogenet. Evol.">
        <title>Genome-scale phylogeny and comparative genomics of the fungal order Sordariales.</title>
        <authorList>
            <person name="Hensen N."/>
            <person name="Bonometti L."/>
            <person name="Westerberg I."/>
            <person name="Brannstrom I.O."/>
            <person name="Guillou S."/>
            <person name="Cros-Aarteil S."/>
            <person name="Calhoun S."/>
            <person name="Haridas S."/>
            <person name="Kuo A."/>
            <person name="Mondo S."/>
            <person name="Pangilinan J."/>
            <person name="Riley R."/>
            <person name="LaButti K."/>
            <person name="Andreopoulos B."/>
            <person name="Lipzen A."/>
            <person name="Chen C."/>
            <person name="Yan M."/>
            <person name="Daum C."/>
            <person name="Ng V."/>
            <person name="Clum A."/>
            <person name="Steindorff A."/>
            <person name="Ohm R.A."/>
            <person name="Martin F."/>
            <person name="Silar P."/>
            <person name="Natvig D.O."/>
            <person name="Lalanne C."/>
            <person name="Gautier V."/>
            <person name="Ament-Velasquez S.L."/>
            <person name="Kruys A."/>
            <person name="Hutchinson M.I."/>
            <person name="Powell A.J."/>
            <person name="Barry K."/>
            <person name="Miller A.N."/>
            <person name="Grigoriev I.V."/>
            <person name="Debuchy R."/>
            <person name="Gladieux P."/>
            <person name="Hiltunen Thoren M."/>
            <person name="Johannesson H."/>
        </authorList>
    </citation>
    <scope>NUCLEOTIDE SEQUENCE</scope>
    <source>
        <strain evidence="4">CBS 359.72</strain>
    </source>
</reference>
<evidence type="ECO:0000256" key="1">
    <source>
        <dbReference type="SAM" id="MobiDB-lite"/>
    </source>
</evidence>
<feature type="region of interest" description="Disordered" evidence="1">
    <location>
        <begin position="162"/>
        <end position="188"/>
    </location>
</feature>
<keyword evidence="2" id="KW-0472">Membrane</keyword>
<dbReference type="EMBL" id="MU857780">
    <property type="protein sequence ID" value="KAK4243802.1"/>
    <property type="molecule type" value="Genomic_DNA"/>
</dbReference>
<protein>
    <submittedName>
        <fullName evidence="4">Uncharacterized protein</fullName>
    </submittedName>
</protein>
<keyword evidence="2" id="KW-1133">Transmembrane helix</keyword>